<proteinExistence type="predicted"/>
<keyword evidence="3" id="KW-1185">Reference proteome</keyword>
<dbReference type="OrthoDB" id="336617at2"/>
<feature type="region of interest" description="Disordered" evidence="1">
    <location>
        <begin position="38"/>
        <end position="77"/>
    </location>
</feature>
<gene>
    <name evidence="2" type="ORF">EHO60_16015</name>
</gene>
<dbReference type="AlphaFoldDB" id="A0A4R9G4S6"/>
<dbReference type="InterPro" id="IPR023614">
    <property type="entry name" value="Porin_dom_sf"/>
</dbReference>
<dbReference type="RefSeq" id="WP_135769211.1">
    <property type="nucleotide sequence ID" value="NZ_RQET01000013.1"/>
</dbReference>
<dbReference type="Gene3D" id="2.40.160.10">
    <property type="entry name" value="Porin"/>
    <property type="match status" value="1"/>
</dbReference>
<feature type="region of interest" description="Disordered" evidence="1">
    <location>
        <begin position="86"/>
        <end position="105"/>
    </location>
</feature>
<reference evidence="2" key="1">
    <citation type="journal article" date="2019" name="PLoS Negl. Trop. Dis.">
        <title>Revisiting the worldwide diversity of Leptospira species in the environment.</title>
        <authorList>
            <person name="Vincent A.T."/>
            <person name="Schiettekatte O."/>
            <person name="Bourhy P."/>
            <person name="Veyrier F.J."/>
            <person name="Picardeau M."/>
        </authorList>
    </citation>
    <scope>NUCLEOTIDE SEQUENCE [LARGE SCALE GENOMIC DNA]</scope>
    <source>
        <strain evidence="2">SSW15</strain>
    </source>
</reference>
<protein>
    <recommendedName>
        <fullName evidence="4">Porin</fullName>
    </recommendedName>
</protein>
<evidence type="ECO:0008006" key="4">
    <source>
        <dbReference type="Google" id="ProtNLM"/>
    </source>
</evidence>
<dbReference type="Proteomes" id="UP000298458">
    <property type="component" value="Unassembled WGS sequence"/>
</dbReference>
<organism evidence="2 3">
    <name type="scientific">Leptospira fletcheri</name>
    <dbReference type="NCBI Taxonomy" id="2484981"/>
    <lineage>
        <taxon>Bacteria</taxon>
        <taxon>Pseudomonadati</taxon>
        <taxon>Spirochaetota</taxon>
        <taxon>Spirochaetia</taxon>
        <taxon>Leptospirales</taxon>
        <taxon>Leptospiraceae</taxon>
        <taxon>Leptospira</taxon>
    </lineage>
</organism>
<evidence type="ECO:0000313" key="3">
    <source>
        <dbReference type="Proteomes" id="UP000298458"/>
    </source>
</evidence>
<name>A0A4R9G4S6_9LEPT</name>
<feature type="compositionally biased region" description="Low complexity" evidence="1">
    <location>
        <begin position="53"/>
        <end position="66"/>
    </location>
</feature>
<evidence type="ECO:0000256" key="1">
    <source>
        <dbReference type="SAM" id="MobiDB-lite"/>
    </source>
</evidence>
<comment type="caution">
    <text evidence="2">The sequence shown here is derived from an EMBL/GenBank/DDBJ whole genome shotgun (WGS) entry which is preliminary data.</text>
</comment>
<dbReference type="EMBL" id="RQET01000013">
    <property type="protein sequence ID" value="TGK06528.1"/>
    <property type="molecule type" value="Genomic_DNA"/>
</dbReference>
<accession>A0A4R9G4S6</accession>
<sequence length="595" mass="65063">MNRFIGRILITAILLSMAGALYSKDLYVDKATGQVYVNPGPNRVKLQDDAPQGENGNGAAATGEKANTGDKRDSGQSQEENFLKGYGFTDIPNQSAHRPKDPQKEKLTIYGRLQFRGISGSEDTNFNNGHDNFQAVDWNVRRLRLGAMYEGSDWWGGVVNIRLENLLARPELQPATTTTVCTTAACTGSAGTTTVVSKQGSLANNRGAIQEAVGYLQTKFANSRLTFGQINVPFNREYIASSQNLINVERSMITIALPQFDMGAMINTHPLKAILGDKYTQVLSVTGFVGNGRGAGGDYGTGRKTDLYNTRNGNVAAITTTPTYIWRVVFNPLGGLVNQVGKEVGWHEGEEIFQSSTKWSIGMSGFQTQNFNPLAISTIGNLVDAFPKGAAAVNIVSPQNAPDFGNTATMSNGYGYGVPYGYAGSNSANLIQNNTTTPSTPRWGLVAHTYDTTFYSKGFYLNGAYTKMSGPASNNAMGYHVTVGYNIPVLSKYYIMPVVRYDYLQGDFNRDHHLDPSDVYRSYWAGVNLFLDKHLMKVQLFYNNFHTMLGVNPATGGARPLDNQSIILQAQFSFQTGVMTNEKYYAAQEGSYRSN</sequence>
<evidence type="ECO:0000313" key="2">
    <source>
        <dbReference type="EMBL" id="TGK06528.1"/>
    </source>
</evidence>